<sequence length="173" mass="19028">MASAREAESDNDSDGEASEDPERRALDYVSRVLSTVTLQDKASHPPHTLPMEAQDGILHCGLDLKKSPITVEDGEVSSLLLLPLELIIHILSFLDARFILGVLPLVCRTLKDIVSEKMTWRVRVQKRVSSNFPVVEHIRTPRPLLLLLIPASGYTGYLTGDSSSHLGPGAHEE</sequence>
<dbReference type="InterPro" id="IPR036047">
    <property type="entry name" value="F-box-like_dom_sf"/>
</dbReference>
<evidence type="ECO:0000313" key="3">
    <source>
        <dbReference type="EMBL" id="KAG8550669.1"/>
    </source>
</evidence>
<reference evidence="3" key="1">
    <citation type="thesis" date="2020" institute="ProQuest LLC" country="789 East Eisenhower Parkway, Ann Arbor, MI, USA">
        <title>Comparative Genomics and Chromosome Evolution.</title>
        <authorList>
            <person name="Mudd A.B."/>
        </authorList>
    </citation>
    <scope>NUCLEOTIDE SEQUENCE</scope>
    <source>
        <strain evidence="3">237g6f4</strain>
        <tissue evidence="3">Blood</tissue>
    </source>
</reference>
<feature type="region of interest" description="Disordered" evidence="1">
    <location>
        <begin position="1"/>
        <end position="24"/>
    </location>
</feature>
<organism evidence="3 4">
    <name type="scientific">Engystomops pustulosus</name>
    <name type="common">Tungara frog</name>
    <name type="synonym">Physalaemus pustulosus</name>
    <dbReference type="NCBI Taxonomy" id="76066"/>
    <lineage>
        <taxon>Eukaryota</taxon>
        <taxon>Metazoa</taxon>
        <taxon>Chordata</taxon>
        <taxon>Craniata</taxon>
        <taxon>Vertebrata</taxon>
        <taxon>Euteleostomi</taxon>
        <taxon>Amphibia</taxon>
        <taxon>Batrachia</taxon>
        <taxon>Anura</taxon>
        <taxon>Neobatrachia</taxon>
        <taxon>Hyloidea</taxon>
        <taxon>Leptodactylidae</taxon>
        <taxon>Leiuperinae</taxon>
        <taxon>Engystomops</taxon>
    </lineage>
</organism>
<dbReference type="Pfam" id="PF12937">
    <property type="entry name" value="F-box-like"/>
    <property type="match status" value="1"/>
</dbReference>
<gene>
    <name evidence="3" type="ORF">GDO81_022957</name>
</gene>
<dbReference type="Gene3D" id="1.20.1280.50">
    <property type="match status" value="1"/>
</dbReference>
<evidence type="ECO:0000313" key="4">
    <source>
        <dbReference type="Proteomes" id="UP000824782"/>
    </source>
</evidence>
<dbReference type="AlphaFoldDB" id="A0AAV6ZMV1"/>
<comment type="caution">
    <text evidence="3">The sequence shown here is derived from an EMBL/GenBank/DDBJ whole genome shotgun (WGS) entry which is preliminary data.</text>
</comment>
<dbReference type="Proteomes" id="UP000824782">
    <property type="component" value="Unassembled WGS sequence"/>
</dbReference>
<keyword evidence="4" id="KW-1185">Reference proteome</keyword>
<accession>A0AAV6ZMV1</accession>
<dbReference type="SMART" id="SM00256">
    <property type="entry name" value="FBOX"/>
    <property type="match status" value="1"/>
</dbReference>
<dbReference type="SUPFAM" id="SSF81383">
    <property type="entry name" value="F-box domain"/>
    <property type="match status" value="1"/>
</dbReference>
<name>A0AAV6ZMV1_ENGPU</name>
<feature type="compositionally biased region" description="Acidic residues" evidence="1">
    <location>
        <begin position="9"/>
        <end position="19"/>
    </location>
</feature>
<dbReference type="PROSITE" id="PS50181">
    <property type="entry name" value="FBOX"/>
    <property type="match status" value="1"/>
</dbReference>
<protein>
    <recommendedName>
        <fullName evidence="2">F-box domain-containing protein</fullName>
    </recommendedName>
</protein>
<evidence type="ECO:0000259" key="2">
    <source>
        <dbReference type="PROSITE" id="PS50181"/>
    </source>
</evidence>
<dbReference type="EMBL" id="WNYA01000036">
    <property type="protein sequence ID" value="KAG8550669.1"/>
    <property type="molecule type" value="Genomic_DNA"/>
</dbReference>
<dbReference type="InterPro" id="IPR001810">
    <property type="entry name" value="F-box_dom"/>
</dbReference>
<proteinExistence type="predicted"/>
<evidence type="ECO:0000256" key="1">
    <source>
        <dbReference type="SAM" id="MobiDB-lite"/>
    </source>
</evidence>
<feature type="domain" description="F-box" evidence="2">
    <location>
        <begin position="76"/>
        <end position="123"/>
    </location>
</feature>